<organism evidence="2 3">
    <name type="scientific">Auricularia subglabra (strain TFB-10046 / SS5)</name>
    <name type="common">White-rot fungus</name>
    <name type="synonym">Auricularia delicata (strain TFB10046)</name>
    <dbReference type="NCBI Taxonomy" id="717982"/>
    <lineage>
        <taxon>Eukaryota</taxon>
        <taxon>Fungi</taxon>
        <taxon>Dikarya</taxon>
        <taxon>Basidiomycota</taxon>
        <taxon>Agaricomycotina</taxon>
        <taxon>Agaricomycetes</taxon>
        <taxon>Auriculariales</taxon>
        <taxon>Auriculariaceae</taxon>
        <taxon>Auricularia</taxon>
    </lineage>
</organism>
<gene>
    <name evidence="2" type="ORF">AURDEDRAFT_176403</name>
</gene>
<sequence>MGPVFNFATLKPIIFNDLVSALGAGQQPWKWAPGAVQSFEQQLANLHFWIDFVACDVAAQINTHNPFNRLPDEILCMIFAEAVDSADDVESRALLAQVCRHWEEVIYNNKASWATIVFDESDVRTHADGVFERLRWRMDRAAPAPLDLDLSFRSGVLSRPAEELLREHLYHVRTLALVADKDVLEQQWRTALTMPAPVLARLAVTSYAPYAPSWLDHQLPPFPKNLFSGTAPRLGELYLDKLRLPPLSWSPLRCLETFTYRAAVVDTVDLSRLVWACPSLRALRVVAFHSFEARSAMVVAPTPDHPGPIGTIMLCPAAALPASIDVFLHRIGCQDPLRFGLVLRDETTSLSWLIAAMLTDGLGELHLSNCDDGGSTQFSVTATARNLEGKTRATSLDIVSLAALSPTFTLLSELTLPEAMWPTSAFPEIPHLRALTIVLDHPSRVGNRGVSIFLLSLQPGVFWDIPSLRTLKLAYLDVDAAGEDEPPSWAKRNPPPQPLVISALEIATFLTWNLHTGHPLQLVHQNLVLMDSQNSYAMQRLRGLVHEIVHEPEYYPRAMEGLGLCNY</sequence>
<name>J0WQ38_AURST</name>
<reference evidence="3" key="1">
    <citation type="journal article" date="2012" name="Science">
        <title>The Paleozoic origin of enzymatic lignin decomposition reconstructed from 31 fungal genomes.</title>
        <authorList>
            <person name="Floudas D."/>
            <person name="Binder M."/>
            <person name="Riley R."/>
            <person name="Barry K."/>
            <person name="Blanchette R.A."/>
            <person name="Henrissat B."/>
            <person name="Martinez A.T."/>
            <person name="Otillar R."/>
            <person name="Spatafora J.W."/>
            <person name="Yadav J.S."/>
            <person name="Aerts A."/>
            <person name="Benoit I."/>
            <person name="Boyd A."/>
            <person name="Carlson A."/>
            <person name="Copeland A."/>
            <person name="Coutinho P.M."/>
            <person name="de Vries R.P."/>
            <person name="Ferreira P."/>
            <person name="Findley K."/>
            <person name="Foster B."/>
            <person name="Gaskell J."/>
            <person name="Glotzer D."/>
            <person name="Gorecki P."/>
            <person name="Heitman J."/>
            <person name="Hesse C."/>
            <person name="Hori C."/>
            <person name="Igarashi K."/>
            <person name="Jurgens J.A."/>
            <person name="Kallen N."/>
            <person name="Kersten P."/>
            <person name="Kohler A."/>
            <person name="Kuees U."/>
            <person name="Kumar T.K.A."/>
            <person name="Kuo A."/>
            <person name="LaButti K."/>
            <person name="Larrondo L.F."/>
            <person name="Lindquist E."/>
            <person name="Ling A."/>
            <person name="Lombard V."/>
            <person name="Lucas S."/>
            <person name="Lundell T."/>
            <person name="Martin R."/>
            <person name="McLaughlin D.J."/>
            <person name="Morgenstern I."/>
            <person name="Morin E."/>
            <person name="Murat C."/>
            <person name="Nagy L.G."/>
            <person name="Nolan M."/>
            <person name="Ohm R.A."/>
            <person name="Patyshakuliyeva A."/>
            <person name="Rokas A."/>
            <person name="Ruiz-Duenas F.J."/>
            <person name="Sabat G."/>
            <person name="Salamov A."/>
            <person name="Samejima M."/>
            <person name="Schmutz J."/>
            <person name="Slot J.C."/>
            <person name="St John F."/>
            <person name="Stenlid J."/>
            <person name="Sun H."/>
            <person name="Sun S."/>
            <person name="Syed K."/>
            <person name="Tsang A."/>
            <person name="Wiebenga A."/>
            <person name="Young D."/>
            <person name="Pisabarro A."/>
            <person name="Eastwood D.C."/>
            <person name="Martin F."/>
            <person name="Cullen D."/>
            <person name="Grigoriev I.V."/>
            <person name="Hibbett D.S."/>
        </authorList>
    </citation>
    <scope>NUCLEOTIDE SEQUENCE [LARGE SCALE GENOMIC DNA]</scope>
    <source>
        <strain evidence="3">TFB10046</strain>
    </source>
</reference>
<protein>
    <recommendedName>
        <fullName evidence="1">F-box domain-containing protein</fullName>
    </recommendedName>
</protein>
<evidence type="ECO:0000313" key="3">
    <source>
        <dbReference type="Proteomes" id="UP000006514"/>
    </source>
</evidence>
<evidence type="ECO:0000313" key="2">
    <source>
        <dbReference type="EMBL" id="EJD34570.1"/>
    </source>
</evidence>
<dbReference type="AlphaFoldDB" id="J0WQ38"/>
<dbReference type="SUPFAM" id="SSF81383">
    <property type="entry name" value="F-box domain"/>
    <property type="match status" value="1"/>
</dbReference>
<dbReference type="InterPro" id="IPR036047">
    <property type="entry name" value="F-box-like_dom_sf"/>
</dbReference>
<dbReference type="InParanoid" id="J0WQ38"/>
<dbReference type="KEGG" id="adl:AURDEDRAFT_176403"/>
<dbReference type="Pfam" id="PF12937">
    <property type="entry name" value="F-box-like"/>
    <property type="match status" value="1"/>
</dbReference>
<feature type="domain" description="F-box" evidence="1">
    <location>
        <begin position="67"/>
        <end position="118"/>
    </location>
</feature>
<dbReference type="InterPro" id="IPR001810">
    <property type="entry name" value="F-box_dom"/>
</dbReference>
<proteinExistence type="predicted"/>
<evidence type="ECO:0000259" key="1">
    <source>
        <dbReference type="Pfam" id="PF12937"/>
    </source>
</evidence>
<keyword evidence="3" id="KW-1185">Reference proteome</keyword>
<dbReference type="Proteomes" id="UP000006514">
    <property type="component" value="Unassembled WGS sequence"/>
</dbReference>
<accession>J0WQ38</accession>
<dbReference type="EMBL" id="JH687936">
    <property type="protein sequence ID" value="EJD34570.1"/>
    <property type="molecule type" value="Genomic_DNA"/>
</dbReference>
<dbReference type="OrthoDB" id="3365698at2759"/>
<dbReference type="Gene3D" id="1.20.1280.50">
    <property type="match status" value="1"/>
</dbReference>